<dbReference type="SUPFAM" id="SSF56349">
    <property type="entry name" value="DNA breaking-rejoining enzymes"/>
    <property type="match status" value="1"/>
</dbReference>
<evidence type="ECO:0000313" key="5">
    <source>
        <dbReference type="EMBL" id="MCW3807329.1"/>
    </source>
</evidence>
<keyword evidence="6" id="KW-1185">Reference proteome</keyword>
<dbReference type="PANTHER" id="PTHR30349:SF64">
    <property type="entry name" value="PROPHAGE INTEGRASE INTD-RELATED"/>
    <property type="match status" value="1"/>
</dbReference>
<dbReference type="GO" id="GO:0015074">
    <property type="term" value="P:DNA integration"/>
    <property type="evidence" value="ECO:0007669"/>
    <property type="project" value="InterPro"/>
</dbReference>
<keyword evidence="2" id="KW-0238">DNA-binding</keyword>
<keyword evidence="3" id="KW-0233">DNA recombination</keyword>
<dbReference type="Gene3D" id="1.10.443.10">
    <property type="entry name" value="Intergrase catalytic core"/>
    <property type="match status" value="1"/>
</dbReference>
<evidence type="ECO:0000256" key="1">
    <source>
        <dbReference type="ARBA" id="ARBA00008857"/>
    </source>
</evidence>
<dbReference type="RefSeq" id="WP_301201653.1">
    <property type="nucleotide sequence ID" value="NZ_JAPDPI010000043.1"/>
</dbReference>
<dbReference type="InterPro" id="IPR010998">
    <property type="entry name" value="Integrase_recombinase_N"/>
</dbReference>
<dbReference type="InterPro" id="IPR013762">
    <property type="entry name" value="Integrase-like_cat_sf"/>
</dbReference>
<dbReference type="InterPro" id="IPR025269">
    <property type="entry name" value="SAM-like_dom"/>
</dbReference>
<dbReference type="Proteomes" id="UP001207408">
    <property type="component" value="Unassembled WGS sequence"/>
</dbReference>
<dbReference type="InterPro" id="IPR035386">
    <property type="entry name" value="Arm-DNA-bind_5"/>
</dbReference>
<sequence length="396" mass="45349">MKKSAKRKDGTAPIIARISVNGKMAQFSTKQYIKVTEWSVSLGKVKGRSSEAVATNSLLEEIKTSIHKTYNELIRKEITVTAEKVKNTFLGIGQEQFFLMEFFEDSNNLLKKQIGISKSKATYQKAEVCKRHVSEYLKSEYKLSDIDLREINHSFIVGFETYLNTHCKCNYNTTAKFIQKFKSIIITAQKNGQLHNDPFANYKISLKKVDRGYLTKDELNKIMEKEIKNERLERIRDIFVFSCYTGLAYIDIKNLKKEHIIQVFDGNPWIMTKRQKTEVQTVVPLLDVAQEILKKYKGLPKDVLLPVPTNQKTNAYLKEIGDLCGINKNLTFHLARHTFATTITLSNGVPIETVSKMLGHTNIKTTQIYARITNEKISSDMHLLSQKLKCSEMSLA</sequence>
<evidence type="ECO:0000313" key="6">
    <source>
        <dbReference type="Proteomes" id="UP001207408"/>
    </source>
</evidence>
<protein>
    <submittedName>
        <fullName evidence="5">Site-specific integrase</fullName>
    </submittedName>
</protein>
<dbReference type="Pfam" id="PF00589">
    <property type="entry name" value="Phage_integrase"/>
    <property type="match status" value="1"/>
</dbReference>
<dbReference type="PANTHER" id="PTHR30349">
    <property type="entry name" value="PHAGE INTEGRASE-RELATED"/>
    <property type="match status" value="1"/>
</dbReference>
<reference evidence="5" key="1">
    <citation type="submission" date="2022-10" db="EMBL/GenBank/DDBJ databases">
        <authorList>
            <person name="Yu W.X."/>
        </authorList>
    </citation>
    <scope>NUCLEOTIDE SEQUENCE</scope>
    <source>
        <strain evidence="5">D04</strain>
    </source>
</reference>
<feature type="domain" description="Tyr recombinase" evidence="4">
    <location>
        <begin position="209"/>
        <end position="382"/>
    </location>
</feature>
<organism evidence="5 6">
    <name type="scientific">Plebeiibacterium marinum</name>
    <dbReference type="NCBI Taxonomy" id="2992111"/>
    <lineage>
        <taxon>Bacteria</taxon>
        <taxon>Pseudomonadati</taxon>
        <taxon>Bacteroidota</taxon>
        <taxon>Bacteroidia</taxon>
        <taxon>Marinilabiliales</taxon>
        <taxon>Marinilabiliaceae</taxon>
        <taxon>Plebeiibacterium</taxon>
    </lineage>
</organism>
<dbReference type="InterPro" id="IPR050090">
    <property type="entry name" value="Tyrosine_recombinase_XerCD"/>
</dbReference>
<dbReference type="Pfam" id="PF17293">
    <property type="entry name" value="Arm-DNA-bind_5"/>
    <property type="match status" value="1"/>
</dbReference>
<dbReference type="InterPro" id="IPR011010">
    <property type="entry name" value="DNA_brk_join_enz"/>
</dbReference>
<comment type="similarity">
    <text evidence="1">Belongs to the 'phage' integrase family.</text>
</comment>
<dbReference type="Pfam" id="PF13102">
    <property type="entry name" value="Phage_int_SAM_5"/>
    <property type="match status" value="1"/>
</dbReference>
<comment type="caution">
    <text evidence="5">The sequence shown here is derived from an EMBL/GenBank/DDBJ whole genome shotgun (WGS) entry which is preliminary data.</text>
</comment>
<dbReference type="CDD" id="cd01185">
    <property type="entry name" value="INTN1_C_like"/>
    <property type="match status" value="1"/>
</dbReference>
<evidence type="ECO:0000256" key="3">
    <source>
        <dbReference type="ARBA" id="ARBA00023172"/>
    </source>
</evidence>
<dbReference type="Gene3D" id="1.10.150.130">
    <property type="match status" value="1"/>
</dbReference>
<evidence type="ECO:0000256" key="2">
    <source>
        <dbReference type="ARBA" id="ARBA00023125"/>
    </source>
</evidence>
<proteinExistence type="inferred from homology"/>
<accession>A0AAE3MGU8</accession>
<dbReference type="GO" id="GO:0003677">
    <property type="term" value="F:DNA binding"/>
    <property type="evidence" value="ECO:0007669"/>
    <property type="project" value="UniProtKB-KW"/>
</dbReference>
<evidence type="ECO:0000259" key="4">
    <source>
        <dbReference type="PROSITE" id="PS51898"/>
    </source>
</evidence>
<gene>
    <name evidence="5" type="ORF">OM074_16955</name>
</gene>
<dbReference type="AlphaFoldDB" id="A0AAE3MGU8"/>
<dbReference type="EMBL" id="JAPDPI010000043">
    <property type="protein sequence ID" value="MCW3807329.1"/>
    <property type="molecule type" value="Genomic_DNA"/>
</dbReference>
<dbReference type="InterPro" id="IPR002104">
    <property type="entry name" value="Integrase_catalytic"/>
</dbReference>
<dbReference type="GO" id="GO:0006310">
    <property type="term" value="P:DNA recombination"/>
    <property type="evidence" value="ECO:0007669"/>
    <property type="project" value="UniProtKB-KW"/>
</dbReference>
<name>A0AAE3MGU8_9BACT</name>
<dbReference type="PROSITE" id="PS51898">
    <property type="entry name" value="TYR_RECOMBINASE"/>
    <property type="match status" value="1"/>
</dbReference>